<evidence type="ECO:0000313" key="2">
    <source>
        <dbReference type="Proteomes" id="UP000037035"/>
    </source>
</evidence>
<evidence type="ECO:0000313" key="1">
    <source>
        <dbReference type="EMBL" id="KNZ46921.1"/>
    </source>
</evidence>
<keyword evidence="2" id="KW-1185">Reference proteome</keyword>
<dbReference type="VEuPathDB" id="FungiDB:VP01_682g1"/>
<comment type="caution">
    <text evidence="1">The sequence shown here is derived from an EMBL/GenBank/DDBJ whole genome shotgun (WGS) entry which is preliminary data.</text>
</comment>
<dbReference type="AlphaFoldDB" id="A0A0L6UEI6"/>
<accession>A0A0L6UEI6</accession>
<dbReference type="Proteomes" id="UP000037035">
    <property type="component" value="Unassembled WGS sequence"/>
</dbReference>
<organism evidence="1 2">
    <name type="scientific">Puccinia sorghi</name>
    <dbReference type="NCBI Taxonomy" id="27349"/>
    <lineage>
        <taxon>Eukaryota</taxon>
        <taxon>Fungi</taxon>
        <taxon>Dikarya</taxon>
        <taxon>Basidiomycota</taxon>
        <taxon>Pucciniomycotina</taxon>
        <taxon>Pucciniomycetes</taxon>
        <taxon>Pucciniales</taxon>
        <taxon>Pucciniaceae</taxon>
        <taxon>Puccinia</taxon>
    </lineage>
</organism>
<gene>
    <name evidence="1" type="ORF">VP01_682g1</name>
</gene>
<proteinExistence type="predicted"/>
<dbReference type="EMBL" id="LAVV01012194">
    <property type="protein sequence ID" value="KNZ46921.1"/>
    <property type="molecule type" value="Genomic_DNA"/>
</dbReference>
<sequence length="113" mass="12853">MSSSKKKHLSCPLWLPLKHLHQTTKFQLQKPKHRSSPSNLLKPGLFVQLGLSNQCNFLVPEIASCEPLIFLSFFHMLNCYKEEAKEAGKNQQESTMKIIQQNQACVSLVLSTQ</sequence>
<reference evidence="1 2" key="1">
    <citation type="submission" date="2015-08" db="EMBL/GenBank/DDBJ databases">
        <title>Next Generation Sequencing and Analysis of the Genome of Puccinia sorghi L Schw, the Causal Agent of Maize Common Rust.</title>
        <authorList>
            <person name="Rochi L."/>
            <person name="Burguener G."/>
            <person name="Darino M."/>
            <person name="Turjanski A."/>
            <person name="Kreff E."/>
            <person name="Dieguez M.J."/>
            <person name="Sacco F."/>
        </authorList>
    </citation>
    <scope>NUCLEOTIDE SEQUENCE [LARGE SCALE GENOMIC DNA]</scope>
    <source>
        <strain evidence="1 2">RO10H11247</strain>
    </source>
</reference>
<protein>
    <submittedName>
        <fullName evidence="1">Uncharacterized protein</fullName>
    </submittedName>
</protein>
<name>A0A0L6UEI6_9BASI</name>